<keyword evidence="2" id="KW-1185">Reference proteome</keyword>
<organism evidence="1 2">
    <name type="scientific">Trema orientale</name>
    <name type="common">Charcoal tree</name>
    <name type="synonym">Celtis orientalis</name>
    <dbReference type="NCBI Taxonomy" id="63057"/>
    <lineage>
        <taxon>Eukaryota</taxon>
        <taxon>Viridiplantae</taxon>
        <taxon>Streptophyta</taxon>
        <taxon>Embryophyta</taxon>
        <taxon>Tracheophyta</taxon>
        <taxon>Spermatophyta</taxon>
        <taxon>Magnoliopsida</taxon>
        <taxon>eudicotyledons</taxon>
        <taxon>Gunneridae</taxon>
        <taxon>Pentapetalae</taxon>
        <taxon>rosids</taxon>
        <taxon>fabids</taxon>
        <taxon>Rosales</taxon>
        <taxon>Cannabaceae</taxon>
        <taxon>Trema</taxon>
    </lineage>
</organism>
<dbReference type="InParanoid" id="A0A2P5BVG7"/>
<accession>A0A2P5BVG7</accession>
<dbReference type="Proteomes" id="UP000237000">
    <property type="component" value="Unassembled WGS sequence"/>
</dbReference>
<dbReference type="AlphaFoldDB" id="A0A2P5BVG7"/>
<reference evidence="2" key="1">
    <citation type="submission" date="2016-06" db="EMBL/GenBank/DDBJ databases">
        <title>Parallel loss of symbiosis genes in relatives of nitrogen-fixing non-legume Parasponia.</title>
        <authorList>
            <person name="Van Velzen R."/>
            <person name="Holmer R."/>
            <person name="Bu F."/>
            <person name="Rutten L."/>
            <person name="Van Zeijl A."/>
            <person name="Liu W."/>
            <person name="Santuari L."/>
            <person name="Cao Q."/>
            <person name="Sharma T."/>
            <person name="Shen D."/>
            <person name="Roswanjaya Y."/>
            <person name="Wardhani T."/>
            <person name="Kalhor M.S."/>
            <person name="Jansen J."/>
            <person name="Van den Hoogen J."/>
            <person name="Gungor B."/>
            <person name="Hartog M."/>
            <person name="Hontelez J."/>
            <person name="Verver J."/>
            <person name="Yang W.-C."/>
            <person name="Schijlen E."/>
            <person name="Repin R."/>
            <person name="Schilthuizen M."/>
            <person name="Schranz E."/>
            <person name="Heidstra R."/>
            <person name="Miyata K."/>
            <person name="Fedorova E."/>
            <person name="Kohlen W."/>
            <person name="Bisseling T."/>
            <person name="Smit S."/>
            <person name="Geurts R."/>
        </authorList>
    </citation>
    <scope>NUCLEOTIDE SEQUENCE [LARGE SCALE GENOMIC DNA]</scope>
    <source>
        <strain evidence="2">cv. RG33-2</strain>
    </source>
</reference>
<proteinExistence type="predicted"/>
<comment type="caution">
    <text evidence="1">The sequence shown here is derived from an EMBL/GenBank/DDBJ whole genome shotgun (WGS) entry which is preliminary data.</text>
</comment>
<feature type="non-terminal residue" evidence="1">
    <location>
        <position position="203"/>
    </location>
</feature>
<protein>
    <submittedName>
        <fullName evidence="1">Uncharacterized protein</fullName>
    </submittedName>
</protein>
<evidence type="ECO:0000313" key="1">
    <source>
        <dbReference type="EMBL" id="PON52787.1"/>
    </source>
</evidence>
<gene>
    <name evidence="1" type="ORF">TorRG33x02_307450</name>
</gene>
<sequence>MAKEWLLEELKEIVINNSFHLRNWLKGSSFVKPFDLRGSQAVSCRSLGGGGAVNSGNSGLGSGVARQFTRLASMHSDRVESFSNLELGIPYICIHAEDIHKKIMTLNRHSKEFMGSSSQSPTDSQDRPFSLHSPGVELPILYNMTSHDLSHGTQSGADKRRRWKAQACPHGKVDGLRNYATINILKKRNNANDADESLGKHRK</sequence>
<name>A0A2P5BVG7_TREOI</name>
<dbReference type="EMBL" id="JXTC01000453">
    <property type="protein sequence ID" value="PON52787.1"/>
    <property type="molecule type" value="Genomic_DNA"/>
</dbReference>
<evidence type="ECO:0000313" key="2">
    <source>
        <dbReference type="Proteomes" id="UP000237000"/>
    </source>
</evidence>